<dbReference type="SUPFAM" id="SSF47384">
    <property type="entry name" value="Homodimeric domain of signal transducing histidine kinase"/>
    <property type="match status" value="1"/>
</dbReference>
<dbReference type="Pfam" id="PF00512">
    <property type="entry name" value="HisKA"/>
    <property type="match status" value="1"/>
</dbReference>
<dbReference type="Gene3D" id="1.10.287.130">
    <property type="match status" value="1"/>
</dbReference>
<dbReference type="FunFam" id="3.30.565.10:FF:000010">
    <property type="entry name" value="Sensor histidine kinase RcsC"/>
    <property type="match status" value="1"/>
</dbReference>
<evidence type="ECO:0000256" key="1">
    <source>
        <dbReference type="ARBA" id="ARBA00000085"/>
    </source>
</evidence>
<accession>A0A6B3NAK4</accession>
<dbReference type="PANTHER" id="PTHR43047">
    <property type="entry name" value="TWO-COMPONENT HISTIDINE PROTEIN KINASE"/>
    <property type="match status" value="1"/>
</dbReference>
<evidence type="ECO:0000256" key="8">
    <source>
        <dbReference type="ARBA" id="ARBA00074306"/>
    </source>
</evidence>
<feature type="region of interest" description="Disordered" evidence="9">
    <location>
        <begin position="1"/>
        <end position="21"/>
    </location>
</feature>
<evidence type="ECO:0000256" key="6">
    <source>
        <dbReference type="ARBA" id="ARBA00022777"/>
    </source>
</evidence>
<dbReference type="InterPro" id="IPR036890">
    <property type="entry name" value="HATPase_C_sf"/>
</dbReference>
<comment type="similarity">
    <text evidence="2">In the N-terminal section; belongs to the phytochrome family.</text>
</comment>
<keyword evidence="6" id="KW-0418">Kinase</keyword>
<keyword evidence="7" id="KW-0902">Two-component regulatory system</keyword>
<dbReference type="InterPro" id="IPR003018">
    <property type="entry name" value="GAF"/>
</dbReference>
<feature type="compositionally biased region" description="Polar residues" evidence="9">
    <location>
        <begin position="1"/>
        <end position="14"/>
    </location>
</feature>
<dbReference type="InterPro" id="IPR036097">
    <property type="entry name" value="HisK_dim/P_sf"/>
</dbReference>
<dbReference type="SUPFAM" id="SSF55874">
    <property type="entry name" value="ATPase domain of HSP90 chaperone/DNA topoisomerase II/histidine kinase"/>
    <property type="match status" value="1"/>
</dbReference>
<dbReference type="Pfam" id="PF01590">
    <property type="entry name" value="GAF"/>
    <property type="match status" value="1"/>
</dbReference>
<dbReference type="CDD" id="cd16922">
    <property type="entry name" value="HATPase_EvgS-ArcB-TorS-like"/>
    <property type="match status" value="1"/>
</dbReference>
<evidence type="ECO:0000256" key="4">
    <source>
        <dbReference type="ARBA" id="ARBA00022553"/>
    </source>
</evidence>
<name>A0A6B3NAK4_9CYAN</name>
<dbReference type="InterPro" id="IPR005467">
    <property type="entry name" value="His_kinase_dom"/>
</dbReference>
<protein>
    <recommendedName>
        <fullName evidence="8">Circadian input-output histidine kinase CikA</fullName>
        <ecNumber evidence="3">2.7.13.3</ecNumber>
    </recommendedName>
</protein>
<evidence type="ECO:0000256" key="3">
    <source>
        <dbReference type="ARBA" id="ARBA00012438"/>
    </source>
</evidence>
<dbReference type="SMART" id="SM00387">
    <property type="entry name" value="HATPase_c"/>
    <property type="match status" value="1"/>
</dbReference>
<dbReference type="PRINTS" id="PR00344">
    <property type="entry name" value="BCTRLSENSOR"/>
</dbReference>
<dbReference type="SUPFAM" id="SSF55781">
    <property type="entry name" value="GAF domain-like"/>
    <property type="match status" value="1"/>
</dbReference>
<evidence type="ECO:0000256" key="2">
    <source>
        <dbReference type="ARBA" id="ARBA00006402"/>
    </source>
</evidence>
<evidence type="ECO:0000256" key="7">
    <source>
        <dbReference type="ARBA" id="ARBA00023012"/>
    </source>
</evidence>
<dbReference type="InterPro" id="IPR003594">
    <property type="entry name" value="HATPase_dom"/>
</dbReference>
<dbReference type="InterPro" id="IPR004358">
    <property type="entry name" value="Sig_transdc_His_kin-like_C"/>
</dbReference>
<evidence type="ECO:0000313" key="11">
    <source>
        <dbReference type="EMBL" id="NER28543.1"/>
    </source>
</evidence>
<dbReference type="GO" id="GO:0000155">
    <property type="term" value="F:phosphorelay sensor kinase activity"/>
    <property type="evidence" value="ECO:0007669"/>
    <property type="project" value="InterPro"/>
</dbReference>
<dbReference type="Gene3D" id="3.30.565.10">
    <property type="entry name" value="Histidine kinase-like ATPase, C-terminal domain"/>
    <property type="match status" value="1"/>
</dbReference>
<dbReference type="InterPro" id="IPR029016">
    <property type="entry name" value="GAF-like_dom_sf"/>
</dbReference>
<reference evidence="11" key="1">
    <citation type="submission" date="2019-11" db="EMBL/GenBank/DDBJ databases">
        <title>Genomic insights into an expanded diversity of filamentous marine cyanobacteria reveals the extraordinary biosynthetic potential of Moorea and Okeania.</title>
        <authorList>
            <person name="Ferreira Leao T."/>
            <person name="Wang M."/>
            <person name="Moss N."/>
            <person name="Da Silva R."/>
            <person name="Sanders J."/>
            <person name="Nurk S."/>
            <person name="Gurevich A."/>
            <person name="Humphrey G."/>
            <person name="Reher R."/>
            <person name="Zhu Q."/>
            <person name="Belda-Ferre P."/>
            <person name="Glukhov E."/>
            <person name="Rex R."/>
            <person name="Dorrestein P.C."/>
            <person name="Knight R."/>
            <person name="Pevzner P."/>
            <person name="Gerwick W.H."/>
            <person name="Gerwick L."/>
        </authorList>
    </citation>
    <scope>NUCLEOTIDE SEQUENCE</scope>
    <source>
        <strain evidence="11">SIO1C4</strain>
    </source>
</reference>
<dbReference type="CDD" id="cd00082">
    <property type="entry name" value="HisKA"/>
    <property type="match status" value="1"/>
</dbReference>
<dbReference type="InterPro" id="IPR003661">
    <property type="entry name" value="HisK_dim/P_dom"/>
</dbReference>
<feature type="domain" description="Histidine kinase" evidence="10">
    <location>
        <begin position="329"/>
        <end position="560"/>
    </location>
</feature>
<keyword evidence="4" id="KW-0597">Phosphoprotein</keyword>
<organism evidence="11">
    <name type="scientific">Symploca sp. SIO1C4</name>
    <dbReference type="NCBI Taxonomy" id="2607765"/>
    <lineage>
        <taxon>Bacteria</taxon>
        <taxon>Bacillati</taxon>
        <taxon>Cyanobacteriota</taxon>
        <taxon>Cyanophyceae</taxon>
        <taxon>Coleofasciculales</taxon>
        <taxon>Coleofasciculaceae</taxon>
        <taxon>Symploca</taxon>
    </lineage>
</organism>
<dbReference type="EMBL" id="JAAHFQ010000228">
    <property type="protein sequence ID" value="NER28543.1"/>
    <property type="molecule type" value="Genomic_DNA"/>
</dbReference>
<keyword evidence="5" id="KW-0808">Transferase</keyword>
<sequence length="595" mass="66504">MNAPDNFQNPQSRYTDVESPPAPALSSFLQGLNSELAFTQDASGQYLSFYWQYAQQYNLINEQVVGTPLQKTFCPIALEAYQEQIQRILERRAPESCIHSFSYREQSFTFELVISPILQVDGKANTVLVMGSLLPETSVTRVVEPFIPLSLDPNQKLLTQISRKIRRTLDLETIWQQTVDSLGKALQVSRCILCSYKLGKQEIKVEAEYCQEAFESMLGKTLKLESEPYLSQALFSHEPVVITPIAESQFQEQSLLVVSTSDKGEPNGLVSIQQCDRSRQWSESEVELVRELAEQVGTAIAHATLYKELEVAREQAEAASRLKSEFLANTTHELRTPLNGIICSLKLIIDGMVDTSEEQQEFLNDAHHSALHLLDIINDILDIAKIEAGKMELELNPVRLDELVEAVHNFTNNQAQQKNLSLNIELPATYDEVILFGNYQRLLQVMLNLTGNAIKFTHEGGVTISAEVLKKKVNFQNQELPGMVKVRVADTGIGVSLEDQAKLFQTFSQVDGERTRQYGGTGLGLTISQKLIETMGGVVNFYSMGEGLGSTVTFTVPLYQEPVMISSQSTESIDLLNETRKSHPFKGVDENIAKV</sequence>
<dbReference type="PROSITE" id="PS50109">
    <property type="entry name" value="HIS_KIN"/>
    <property type="match status" value="1"/>
</dbReference>
<dbReference type="GO" id="GO:0005886">
    <property type="term" value="C:plasma membrane"/>
    <property type="evidence" value="ECO:0007669"/>
    <property type="project" value="TreeGrafter"/>
</dbReference>
<dbReference type="EC" id="2.7.13.3" evidence="3"/>
<comment type="caution">
    <text evidence="11">The sequence shown here is derived from an EMBL/GenBank/DDBJ whole genome shotgun (WGS) entry which is preliminary data.</text>
</comment>
<dbReference type="Gene3D" id="3.30.450.40">
    <property type="match status" value="1"/>
</dbReference>
<proteinExistence type="inferred from homology"/>
<dbReference type="GO" id="GO:0009927">
    <property type="term" value="F:histidine phosphotransfer kinase activity"/>
    <property type="evidence" value="ECO:0007669"/>
    <property type="project" value="TreeGrafter"/>
</dbReference>
<dbReference type="PANTHER" id="PTHR43047:SF72">
    <property type="entry name" value="OSMOSENSING HISTIDINE PROTEIN KINASE SLN1"/>
    <property type="match status" value="1"/>
</dbReference>
<comment type="catalytic activity">
    <reaction evidence="1">
        <text>ATP + protein L-histidine = ADP + protein N-phospho-L-histidine.</text>
        <dbReference type="EC" id="2.7.13.3"/>
    </reaction>
</comment>
<evidence type="ECO:0000259" key="10">
    <source>
        <dbReference type="PROSITE" id="PS50109"/>
    </source>
</evidence>
<dbReference type="SMART" id="SM00388">
    <property type="entry name" value="HisKA"/>
    <property type="match status" value="1"/>
</dbReference>
<gene>
    <name evidence="11" type="ORF">F6J89_13150</name>
</gene>
<evidence type="ECO:0000256" key="5">
    <source>
        <dbReference type="ARBA" id="ARBA00022679"/>
    </source>
</evidence>
<evidence type="ECO:0000256" key="9">
    <source>
        <dbReference type="SAM" id="MobiDB-lite"/>
    </source>
</evidence>
<dbReference type="SMART" id="SM00065">
    <property type="entry name" value="GAF"/>
    <property type="match status" value="1"/>
</dbReference>
<dbReference type="Pfam" id="PF02518">
    <property type="entry name" value="HATPase_c"/>
    <property type="match status" value="1"/>
</dbReference>
<dbReference type="AlphaFoldDB" id="A0A6B3NAK4"/>